<evidence type="ECO:0000259" key="10">
    <source>
        <dbReference type="PROSITE" id="PS50109"/>
    </source>
</evidence>
<dbReference type="Pfam" id="PF13181">
    <property type="entry name" value="TPR_8"/>
    <property type="match status" value="1"/>
</dbReference>
<evidence type="ECO:0000313" key="11">
    <source>
        <dbReference type="EMBL" id="MBL6447059.1"/>
    </source>
</evidence>
<evidence type="ECO:0000256" key="9">
    <source>
        <dbReference type="SAM" id="Phobius"/>
    </source>
</evidence>
<evidence type="ECO:0000313" key="12">
    <source>
        <dbReference type="Proteomes" id="UP000614216"/>
    </source>
</evidence>
<dbReference type="Proteomes" id="UP000614216">
    <property type="component" value="Unassembled WGS sequence"/>
</dbReference>
<keyword evidence="3" id="KW-0597">Phosphoprotein</keyword>
<evidence type="ECO:0000256" key="6">
    <source>
        <dbReference type="ARBA" id="ARBA00022777"/>
    </source>
</evidence>
<protein>
    <recommendedName>
        <fullName evidence="2">histidine kinase</fullName>
        <ecNumber evidence="2">2.7.13.3</ecNumber>
    </recommendedName>
</protein>
<feature type="repeat" description="TPR" evidence="8">
    <location>
        <begin position="218"/>
        <end position="251"/>
    </location>
</feature>
<feature type="transmembrane region" description="Helical" evidence="9">
    <location>
        <begin position="425"/>
        <end position="443"/>
    </location>
</feature>
<dbReference type="SUPFAM" id="SSF55874">
    <property type="entry name" value="ATPase domain of HSP90 chaperone/DNA topoisomerase II/histidine kinase"/>
    <property type="match status" value="1"/>
</dbReference>
<feature type="domain" description="Histidine kinase" evidence="10">
    <location>
        <begin position="472"/>
        <end position="662"/>
    </location>
</feature>
<evidence type="ECO:0000256" key="5">
    <source>
        <dbReference type="ARBA" id="ARBA00022741"/>
    </source>
</evidence>
<reference evidence="11" key="1">
    <citation type="submission" date="2021-01" db="EMBL/GenBank/DDBJ databases">
        <title>Fulvivirga kasyanovii gen. nov., sp nov., a novel member of the phylum Bacteroidetes isolated from seawater in a mussel farm.</title>
        <authorList>
            <person name="Zhao L.-H."/>
            <person name="Wang Z.-J."/>
        </authorList>
    </citation>
    <scope>NUCLEOTIDE SEQUENCE</scope>
    <source>
        <strain evidence="11">29W222</strain>
    </source>
</reference>
<dbReference type="PANTHER" id="PTHR41523">
    <property type="entry name" value="TWO-COMPONENT SYSTEM SENSOR PROTEIN"/>
    <property type="match status" value="1"/>
</dbReference>
<dbReference type="InterPro" id="IPR005467">
    <property type="entry name" value="His_kinase_dom"/>
</dbReference>
<dbReference type="EMBL" id="JAEUGD010000042">
    <property type="protein sequence ID" value="MBL6447059.1"/>
    <property type="molecule type" value="Genomic_DNA"/>
</dbReference>
<evidence type="ECO:0000256" key="3">
    <source>
        <dbReference type="ARBA" id="ARBA00022553"/>
    </source>
</evidence>
<dbReference type="GO" id="GO:0005524">
    <property type="term" value="F:ATP binding"/>
    <property type="evidence" value="ECO:0007669"/>
    <property type="project" value="UniProtKB-KW"/>
</dbReference>
<dbReference type="Gene3D" id="3.30.450.20">
    <property type="entry name" value="PAS domain"/>
    <property type="match status" value="1"/>
</dbReference>
<keyword evidence="6" id="KW-0418">Kinase</keyword>
<keyword evidence="9" id="KW-1133">Transmembrane helix</keyword>
<feature type="transmembrane region" description="Helical" evidence="9">
    <location>
        <begin position="12"/>
        <end position="31"/>
    </location>
</feature>
<dbReference type="AlphaFoldDB" id="A0A937FW03"/>
<dbReference type="RefSeq" id="WP_202856588.1">
    <property type="nucleotide sequence ID" value="NZ_JAEUGD010000042.1"/>
</dbReference>
<comment type="catalytic activity">
    <reaction evidence="1">
        <text>ATP + protein L-histidine = ADP + protein N-phospho-L-histidine.</text>
        <dbReference type="EC" id="2.7.13.3"/>
    </reaction>
</comment>
<dbReference type="InterPro" id="IPR019734">
    <property type="entry name" value="TPR_rpt"/>
</dbReference>
<sequence length="662" mass="76362">MLFHYLSKCRALSIYAITLFIVIVSTSYLHGRTFTPDSLAKNLPARINSRSEFDALQSLKALIKDDMVDGMCFYEDLLPIVKEAEVWSKSKGEIDDVLSNKLLKLLLFDKLKRQEQTLKLGNQLLEYEEYYSPHDINRISGILYNNYRQLEAYSEIIGLIPLLEKYQHLENGWRPKGFTTDYDIAMINYKSENYDQAANGFIRQMKVFDSIGNQLMVSSMNNNAGLCYYHLGNYTKAMEYYNSALSELKKPNRKGITEKSDEYKNCFKMVIKGNIADIDFDRGAFEKALAVYKEERKSCFVSGEYPIKTAVLFKLAQTYMALNKPLLAELYVDSALASINSYVHTDTKIESYQLKGKILLLEGETKRSMLYFDKADQLEDSIRRLQVERDNMVAKVSYESKKKDRDLLQMKEALLIKEKVAMQQWFVLVFLLLVFTITGYLYFKSRKDKNTIEHQRKSLQASVREKELLLKEVHHRVKNNLQVISGLLRIQSRKIKSKEMLKLLDDSQNYISSIASVHEMLYQQEDGSTVQMEKYLNKLSERIFDNSEANDITVIVSASHVYLSINKAIPIGLMTSELLTNAMKYAFKGHKGSIKLSMVQNKTKQYVFKYSDNGQGLPDNFEKNLTKTMGFRLIYMLAEEMEGSLEIKGEDGVTVTVQFSDE</sequence>
<dbReference type="PROSITE" id="PS50109">
    <property type="entry name" value="HIS_KIN"/>
    <property type="match status" value="1"/>
</dbReference>
<keyword evidence="5" id="KW-0547">Nucleotide-binding</keyword>
<dbReference type="InterPro" id="IPR011495">
    <property type="entry name" value="Sig_transdc_His_kin_sub2_dim/P"/>
</dbReference>
<gene>
    <name evidence="11" type="ORF">JMN32_12120</name>
</gene>
<evidence type="ECO:0000256" key="8">
    <source>
        <dbReference type="PROSITE-ProRule" id="PRU00339"/>
    </source>
</evidence>
<proteinExistence type="predicted"/>
<keyword evidence="12" id="KW-1185">Reference proteome</keyword>
<dbReference type="Pfam" id="PF02518">
    <property type="entry name" value="HATPase_c"/>
    <property type="match status" value="1"/>
</dbReference>
<dbReference type="InterPro" id="IPR036890">
    <property type="entry name" value="HATPase_C_sf"/>
</dbReference>
<keyword evidence="7" id="KW-0067">ATP-binding</keyword>
<evidence type="ECO:0000256" key="2">
    <source>
        <dbReference type="ARBA" id="ARBA00012438"/>
    </source>
</evidence>
<dbReference type="SMART" id="SM00387">
    <property type="entry name" value="HATPase_c"/>
    <property type="match status" value="1"/>
</dbReference>
<evidence type="ECO:0000256" key="1">
    <source>
        <dbReference type="ARBA" id="ARBA00000085"/>
    </source>
</evidence>
<dbReference type="InterPro" id="IPR011990">
    <property type="entry name" value="TPR-like_helical_dom_sf"/>
</dbReference>
<keyword evidence="4" id="KW-0808">Transferase</keyword>
<dbReference type="SUPFAM" id="SSF48452">
    <property type="entry name" value="TPR-like"/>
    <property type="match status" value="1"/>
</dbReference>
<keyword evidence="9" id="KW-0812">Transmembrane</keyword>
<accession>A0A937FW03</accession>
<dbReference type="Gene3D" id="3.30.565.10">
    <property type="entry name" value="Histidine kinase-like ATPase, C-terminal domain"/>
    <property type="match status" value="1"/>
</dbReference>
<dbReference type="EC" id="2.7.13.3" evidence="2"/>
<organism evidence="11 12">
    <name type="scientific">Fulvivirga marina</name>
    <dbReference type="NCBI Taxonomy" id="2494733"/>
    <lineage>
        <taxon>Bacteria</taxon>
        <taxon>Pseudomonadati</taxon>
        <taxon>Bacteroidota</taxon>
        <taxon>Cytophagia</taxon>
        <taxon>Cytophagales</taxon>
        <taxon>Fulvivirgaceae</taxon>
        <taxon>Fulvivirga</taxon>
    </lineage>
</organism>
<dbReference type="PROSITE" id="PS50005">
    <property type="entry name" value="TPR"/>
    <property type="match status" value="1"/>
</dbReference>
<comment type="caution">
    <text evidence="11">The sequence shown here is derived from an EMBL/GenBank/DDBJ whole genome shotgun (WGS) entry which is preliminary data.</text>
</comment>
<dbReference type="Gene3D" id="1.25.40.10">
    <property type="entry name" value="Tetratricopeptide repeat domain"/>
    <property type="match status" value="2"/>
</dbReference>
<dbReference type="GO" id="GO:0004673">
    <property type="term" value="F:protein histidine kinase activity"/>
    <property type="evidence" value="ECO:0007669"/>
    <property type="project" value="UniProtKB-EC"/>
</dbReference>
<dbReference type="InterPro" id="IPR003594">
    <property type="entry name" value="HATPase_dom"/>
</dbReference>
<dbReference type="SMART" id="SM00028">
    <property type="entry name" value="TPR"/>
    <property type="match status" value="3"/>
</dbReference>
<evidence type="ECO:0000256" key="7">
    <source>
        <dbReference type="ARBA" id="ARBA00022840"/>
    </source>
</evidence>
<dbReference type="Pfam" id="PF07568">
    <property type="entry name" value="HisKA_2"/>
    <property type="match status" value="1"/>
</dbReference>
<name>A0A937FW03_9BACT</name>
<evidence type="ECO:0000256" key="4">
    <source>
        <dbReference type="ARBA" id="ARBA00022679"/>
    </source>
</evidence>
<dbReference type="PANTHER" id="PTHR41523:SF8">
    <property type="entry name" value="ETHYLENE RESPONSE SENSOR PROTEIN"/>
    <property type="match status" value="1"/>
</dbReference>
<keyword evidence="9" id="KW-0472">Membrane</keyword>
<keyword evidence="8" id="KW-0802">TPR repeat</keyword>